<dbReference type="SUPFAM" id="SSF50630">
    <property type="entry name" value="Acid proteases"/>
    <property type="match status" value="1"/>
</dbReference>
<dbReference type="Pfam" id="PF00026">
    <property type="entry name" value="Asp"/>
    <property type="match status" value="1"/>
</dbReference>
<feature type="disulfide bond" evidence="7">
    <location>
        <begin position="107"/>
        <end position="111"/>
    </location>
</feature>
<keyword evidence="3" id="KW-0064">Aspartyl protease</keyword>
<dbReference type="GO" id="GO:0004190">
    <property type="term" value="F:aspartic-type endopeptidase activity"/>
    <property type="evidence" value="ECO:0007669"/>
    <property type="project" value="UniProtKB-KW"/>
</dbReference>
<dbReference type="PANTHER" id="PTHR47966:SF51">
    <property type="entry name" value="BETA-SITE APP-CLEAVING ENZYME, ISOFORM A-RELATED"/>
    <property type="match status" value="1"/>
</dbReference>
<dbReference type="AlphaFoldDB" id="A0A6J1R646"/>
<dbReference type="GeneID" id="112466035"/>
<evidence type="ECO:0000259" key="8">
    <source>
        <dbReference type="PROSITE" id="PS51767"/>
    </source>
</evidence>
<reference evidence="10" key="1">
    <citation type="submission" date="2025-08" db="UniProtKB">
        <authorList>
            <consortium name="RefSeq"/>
        </authorList>
    </citation>
    <scope>IDENTIFICATION</scope>
    <source>
        <tissue evidence="10">Whole body</tissue>
    </source>
</reference>
<dbReference type="Gene3D" id="2.40.70.10">
    <property type="entry name" value="Acid Proteases"/>
    <property type="match status" value="2"/>
</dbReference>
<keyword evidence="5 7" id="KW-1015">Disulfide bond</keyword>
<protein>
    <submittedName>
        <fullName evidence="10">Lysosomal aspartic protease-like</fullName>
    </submittedName>
</protein>
<gene>
    <name evidence="10" type="primary">LOC112466035</name>
</gene>
<evidence type="ECO:0000256" key="5">
    <source>
        <dbReference type="ARBA" id="ARBA00023157"/>
    </source>
</evidence>
<feature type="domain" description="Peptidase A1" evidence="8">
    <location>
        <begin position="1"/>
        <end position="219"/>
    </location>
</feature>
<dbReference type="PROSITE" id="PS51767">
    <property type="entry name" value="PEPTIDASE_A1"/>
    <property type="match status" value="1"/>
</dbReference>
<dbReference type="OrthoDB" id="771136at2759"/>
<organism evidence="9 10">
    <name type="scientific">Temnothorax curvispinosus</name>
    <dbReference type="NCBI Taxonomy" id="300111"/>
    <lineage>
        <taxon>Eukaryota</taxon>
        <taxon>Metazoa</taxon>
        <taxon>Ecdysozoa</taxon>
        <taxon>Arthropoda</taxon>
        <taxon>Hexapoda</taxon>
        <taxon>Insecta</taxon>
        <taxon>Pterygota</taxon>
        <taxon>Neoptera</taxon>
        <taxon>Endopterygota</taxon>
        <taxon>Hymenoptera</taxon>
        <taxon>Apocrita</taxon>
        <taxon>Aculeata</taxon>
        <taxon>Formicoidea</taxon>
        <taxon>Formicidae</taxon>
        <taxon>Myrmicinae</taxon>
        <taxon>Temnothorax</taxon>
    </lineage>
</organism>
<keyword evidence="4" id="KW-0378">Hydrolase</keyword>
<sequence length="223" mass="25628">MFGEVLKFSTEFWDWSQCDGVLGMGYPALSHFNTSTVFQNMIHQHVLSQPIFSFYLNRKYSHPDGELLLGETNPSHYVGEFTYVNVTRKKYWQFKMDRIQTERNTFCSEGCQAIVDTGFSTIAGPPQAITALKREIGFNDRVECREIPDLPHIIFVIGGTTFRLTGQDYVRKVTGDLCILTLQNIDPFNDNGIEWILGNVFIRRYYTVFDMGKDRVGFAMADN</sequence>
<evidence type="ECO:0000313" key="9">
    <source>
        <dbReference type="Proteomes" id="UP000504618"/>
    </source>
</evidence>
<evidence type="ECO:0000256" key="1">
    <source>
        <dbReference type="ARBA" id="ARBA00007447"/>
    </source>
</evidence>
<proteinExistence type="inferred from homology"/>
<dbReference type="GO" id="GO:0006508">
    <property type="term" value="P:proteolysis"/>
    <property type="evidence" value="ECO:0007669"/>
    <property type="project" value="UniProtKB-KW"/>
</dbReference>
<evidence type="ECO:0000256" key="4">
    <source>
        <dbReference type="ARBA" id="ARBA00022801"/>
    </source>
</evidence>
<evidence type="ECO:0000256" key="7">
    <source>
        <dbReference type="PIRSR" id="PIRSR601461-2"/>
    </source>
</evidence>
<dbReference type="RefSeq" id="XP_024889673.1">
    <property type="nucleotide sequence ID" value="XM_025033905.1"/>
</dbReference>
<dbReference type="Gene3D" id="2.60.40.1960">
    <property type="match status" value="1"/>
</dbReference>
<comment type="similarity">
    <text evidence="1">Belongs to the peptidase A1 family.</text>
</comment>
<dbReference type="FunFam" id="2.40.70.10:FF:000002">
    <property type="entry name" value="Vacuolar aspartic proteinase"/>
    <property type="match status" value="1"/>
</dbReference>
<name>A0A6J1R646_9HYME</name>
<keyword evidence="2" id="KW-0645">Protease</keyword>
<dbReference type="InterPro" id="IPR021109">
    <property type="entry name" value="Peptidase_aspartic_dom_sf"/>
</dbReference>
<evidence type="ECO:0000256" key="3">
    <source>
        <dbReference type="ARBA" id="ARBA00022750"/>
    </source>
</evidence>
<dbReference type="InterPro" id="IPR033121">
    <property type="entry name" value="PEPTIDASE_A1"/>
</dbReference>
<evidence type="ECO:0000313" key="10">
    <source>
        <dbReference type="RefSeq" id="XP_024889673.1"/>
    </source>
</evidence>
<evidence type="ECO:0000256" key="2">
    <source>
        <dbReference type="ARBA" id="ARBA00022670"/>
    </source>
</evidence>
<keyword evidence="6" id="KW-0325">Glycoprotein</keyword>
<keyword evidence="9" id="KW-1185">Reference proteome</keyword>
<dbReference type="PANTHER" id="PTHR47966">
    <property type="entry name" value="BETA-SITE APP-CLEAVING ENZYME, ISOFORM A-RELATED"/>
    <property type="match status" value="1"/>
</dbReference>
<dbReference type="Proteomes" id="UP000504618">
    <property type="component" value="Unplaced"/>
</dbReference>
<evidence type="ECO:0000256" key="6">
    <source>
        <dbReference type="ARBA" id="ARBA00023180"/>
    </source>
</evidence>
<accession>A0A6J1R646</accession>
<dbReference type="InterPro" id="IPR001461">
    <property type="entry name" value="Aspartic_peptidase_A1"/>
</dbReference>
<dbReference type="PRINTS" id="PR00792">
    <property type="entry name" value="PEPSIN"/>
</dbReference>